<keyword evidence="2 4" id="KW-0238">DNA-binding</keyword>
<feature type="DNA-binding region" description="H-T-H motif" evidence="4">
    <location>
        <begin position="46"/>
        <end position="65"/>
    </location>
</feature>
<feature type="compositionally biased region" description="Polar residues" evidence="5">
    <location>
        <begin position="1"/>
        <end position="11"/>
    </location>
</feature>
<evidence type="ECO:0000256" key="5">
    <source>
        <dbReference type="SAM" id="MobiDB-lite"/>
    </source>
</evidence>
<sequence>MQNTDVMNSRANGKPGRRGPGGKLTREAIVSVARTLIDDEGPDALSMRRLAGVVNSSPMALYHHVDGRADLLAAIFAQICDEAPRPELPDDPIEKMVKLTVLAQRLLQDHPWTLEILSTDLALCRETLWYVEEFLSAACEAGCTEKQAVSIYLTTWNLIIGNAVMRKNREAARTSSEDELPATFDINDAANLPRCQTVISDWPGLADAHDLRGGLAPMLAALVSEARAPVAATTG</sequence>
<dbReference type="InterPro" id="IPR001647">
    <property type="entry name" value="HTH_TetR"/>
</dbReference>
<evidence type="ECO:0000256" key="3">
    <source>
        <dbReference type="ARBA" id="ARBA00023163"/>
    </source>
</evidence>
<dbReference type="Pfam" id="PF00440">
    <property type="entry name" value="TetR_N"/>
    <property type="match status" value="1"/>
</dbReference>
<dbReference type="GO" id="GO:0003700">
    <property type="term" value="F:DNA-binding transcription factor activity"/>
    <property type="evidence" value="ECO:0007669"/>
    <property type="project" value="TreeGrafter"/>
</dbReference>
<dbReference type="AlphaFoldDB" id="A0A839RSS8"/>
<evidence type="ECO:0000313" key="8">
    <source>
        <dbReference type="Proteomes" id="UP000567922"/>
    </source>
</evidence>
<organism evidence="7 8">
    <name type="scientific">Hoyosella altamirensis</name>
    <dbReference type="NCBI Taxonomy" id="616997"/>
    <lineage>
        <taxon>Bacteria</taxon>
        <taxon>Bacillati</taxon>
        <taxon>Actinomycetota</taxon>
        <taxon>Actinomycetes</taxon>
        <taxon>Mycobacteriales</taxon>
        <taxon>Hoyosellaceae</taxon>
        <taxon>Hoyosella</taxon>
    </lineage>
</organism>
<evidence type="ECO:0000313" key="7">
    <source>
        <dbReference type="EMBL" id="MBB3039620.1"/>
    </source>
</evidence>
<feature type="domain" description="HTH tetR-type" evidence="6">
    <location>
        <begin position="23"/>
        <end position="83"/>
    </location>
</feature>
<dbReference type="OrthoDB" id="329481at2"/>
<dbReference type="PANTHER" id="PTHR30055">
    <property type="entry name" value="HTH-TYPE TRANSCRIPTIONAL REGULATOR RUTR"/>
    <property type="match status" value="1"/>
</dbReference>
<dbReference type="Proteomes" id="UP000567922">
    <property type="component" value="Unassembled WGS sequence"/>
</dbReference>
<evidence type="ECO:0000256" key="2">
    <source>
        <dbReference type="ARBA" id="ARBA00023125"/>
    </source>
</evidence>
<dbReference type="Gene3D" id="1.10.357.10">
    <property type="entry name" value="Tetracycline Repressor, domain 2"/>
    <property type="match status" value="1"/>
</dbReference>
<reference evidence="7 8" key="1">
    <citation type="submission" date="2020-08" db="EMBL/GenBank/DDBJ databases">
        <title>Sequencing the genomes of 1000 actinobacteria strains.</title>
        <authorList>
            <person name="Klenk H.-P."/>
        </authorList>
    </citation>
    <scope>NUCLEOTIDE SEQUENCE [LARGE SCALE GENOMIC DNA]</scope>
    <source>
        <strain evidence="7 8">DSM 45258</strain>
    </source>
</reference>
<keyword evidence="1" id="KW-0805">Transcription regulation</keyword>
<keyword evidence="3" id="KW-0804">Transcription</keyword>
<name>A0A839RSS8_9ACTN</name>
<dbReference type="InterPro" id="IPR036271">
    <property type="entry name" value="Tet_transcr_reg_TetR-rel_C_sf"/>
</dbReference>
<dbReference type="GO" id="GO:0045892">
    <property type="term" value="P:negative regulation of DNA-templated transcription"/>
    <property type="evidence" value="ECO:0007669"/>
    <property type="project" value="InterPro"/>
</dbReference>
<dbReference type="RefSeq" id="WP_064438365.1">
    <property type="nucleotide sequence ID" value="NZ_BDDI01000001.1"/>
</dbReference>
<gene>
    <name evidence="7" type="ORF">FHU29_004108</name>
</gene>
<comment type="caution">
    <text evidence="7">The sequence shown here is derived from an EMBL/GenBank/DDBJ whole genome shotgun (WGS) entry which is preliminary data.</text>
</comment>
<evidence type="ECO:0000256" key="1">
    <source>
        <dbReference type="ARBA" id="ARBA00023015"/>
    </source>
</evidence>
<protein>
    <submittedName>
        <fullName evidence="7">AcrR family transcriptional regulator</fullName>
    </submittedName>
</protein>
<feature type="region of interest" description="Disordered" evidence="5">
    <location>
        <begin position="1"/>
        <end position="24"/>
    </location>
</feature>
<dbReference type="PROSITE" id="PS50977">
    <property type="entry name" value="HTH_TETR_2"/>
    <property type="match status" value="1"/>
</dbReference>
<proteinExistence type="predicted"/>
<keyword evidence="8" id="KW-1185">Reference proteome</keyword>
<dbReference type="InterPro" id="IPR004111">
    <property type="entry name" value="Repressor_TetR_C"/>
</dbReference>
<dbReference type="Pfam" id="PF02909">
    <property type="entry name" value="TetR_C_1"/>
    <property type="match status" value="1"/>
</dbReference>
<accession>A0A839RSS8</accession>
<dbReference type="InterPro" id="IPR050109">
    <property type="entry name" value="HTH-type_TetR-like_transc_reg"/>
</dbReference>
<evidence type="ECO:0000259" key="6">
    <source>
        <dbReference type="PROSITE" id="PS50977"/>
    </source>
</evidence>
<dbReference type="EMBL" id="JACHWS010000004">
    <property type="protein sequence ID" value="MBB3039620.1"/>
    <property type="molecule type" value="Genomic_DNA"/>
</dbReference>
<dbReference type="SUPFAM" id="SSF46689">
    <property type="entry name" value="Homeodomain-like"/>
    <property type="match status" value="1"/>
</dbReference>
<dbReference type="PANTHER" id="PTHR30055:SF151">
    <property type="entry name" value="TRANSCRIPTIONAL REGULATORY PROTEIN"/>
    <property type="match status" value="1"/>
</dbReference>
<dbReference type="InterPro" id="IPR009057">
    <property type="entry name" value="Homeodomain-like_sf"/>
</dbReference>
<dbReference type="GO" id="GO:0000976">
    <property type="term" value="F:transcription cis-regulatory region binding"/>
    <property type="evidence" value="ECO:0007669"/>
    <property type="project" value="TreeGrafter"/>
</dbReference>
<evidence type="ECO:0000256" key="4">
    <source>
        <dbReference type="PROSITE-ProRule" id="PRU00335"/>
    </source>
</evidence>
<dbReference type="SUPFAM" id="SSF48498">
    <property type="entry name" value="Tetracyclin repressor-like, C-terminal domain"/>
    <property type="match status" value="1"/>
</dbReference>